<protein>
    <submittedName>
        <fullName evidence="4">Death domain-associated protein 6</fullName>
    </submittedName>
</protein>
<dbReference type="InterPro" id="IPR046378">
    <property type="entry name" value="DAXX_histone-bd"/>
</dbReference>
<feature type="compositionally biased region" description="Basic and acidic residues" evidence="2">
    <location>
        <begin position="538"/>
        <end position="550"/>
    </location>
</feature>
<dbReference type="Pfam" id="PF20920">
    <property type="entry name" value="DAXX_hist_bd"/>
    <property type="match status" value="1"/>
</dbReference>
<evidence type="ECO:0000313" key="4">
    <source>
        <dbReference type="EMBL" id="KGB38120.1"/>
    </source>
</evidence>
<feature type="region of interest" description="Disordered" evidence="2">
    <location>
        <begin position="425"/>
        <end position="499"/>
    </location>
</feature>
<feature type="compositionally biased region" description="Low complexity" evidence="2">
    <location>
        <begin position="460"/>
        <end position="469"/>
    </location>
</feature>
<keyword evidence="1" id="KW-0175">Coiled coil</keyword>
<dbReference type="InterPro" id="IPR046426">
    <property type="entry name" value="DAXX_histone-bd_sf"/>
</dbReference>
<feature type="compositionally biased region" description="Polar residues" evidence="2">
    <location>
        <begin position="471"/>
        <end position="484"/>
    </location>
</feature>
<feature type="region of interest" description="Disordered" evidence="2">
    <location>
        <begin position="1"/>
        <end position="102"/>
    </location>
</feature>
<organism evidence="4">
    <name type="scientific">Schistosoma haematobium</name>
    <name type="common">Blood fluke</name>
    <dbReference type="NCBI Taxonomy" id="6185"/>
    <lineage>
        <taxon>Eukaryota</taxon>
        <taxon>Metazoa</taxon>
        <taxon>Spiralia</taxon>
        <taxon>Lophotrochozoa</taxon>
        <taxon>Platyhelminthes</taxon>
        <taxon>Trematoda</taxon>
        <taxon>Digenea</taxon>
        <taxon>Strigeidida</taxon>
        <taxon>Schistosomatoidea</taxon>
        <taxon>Schistosomatidae</taxon>
        <taxon>Schistosoma</taxon>
    </lineage>
</organism>
<evidence type="ECO:0000256" key="1">
    <source>
        <dbReference type="SAM" id="Coils"/>
    </source>
</evidence>
<feature type="region of interest" description="Disordered" evidence="2">
    <location>
        <begin position="534"/>
        <end position="553"/>
    </location>
</feature>
<dbReference type="CDD" id="cd13150">
    <property type="entry name" value="DAXX_histone_binding"/>
    <property type="match status" value="1"/>
</dbReference>
<evidence type="ECO:0000259" key="3">
    <source>
        <dbReference type="Pfam" id="PF20920"/>
    </source>
</evidence>
<feature type="region of interest" description="Disordered" evidence="2">
    <location>
        <begin position="668"/>
        <end position="688"/>
    </location>
</feature>
<dbReference type="GO" id="GO:0003714">
    <property type="term" value="F:transcription corepressor activity"/>
    <property type="evidence" value="ECO:0007669"/>
    <property type="project" value="TreeGrafter"/>
</dbReference>
<feature type="coiled-coil region" evidence="1">
    <location>
        <begin position="117"/>
        <end position="147"/>
    </location>
</feature>
<dbReference type="GO" id="GO:0042393">
    <property type="term" value="F:histone binding"/>
    <property type="evidence" value="ECO:0007669"/>
    <property type="project" value="InterPro"/>
</dbReference>
<dbReference type="GO" id="GO:0003713">
    <property type="term" value="F:transcription coactivator activity"/>
    <property type="evidence" value="ECO:0007669"/>
    <property type="project" value="TreeGrafter"/>
</dbReference>
<feature type="compositionally biased region" description="Basic and acidic residues" evidence="2">
    <location>
        <begin position="485"/>
        <end position="498"/>
    </location>
</feature>
<feature type="compositionally biased region" description="Polar residues" evidence="2">
    <location>
        <begin position="32"/>
        <end position="41"/>
    </location>
</feature>
<dbReference type="AlphaFoldDB" id="A0A094ZTJ6"/>
<sequence>MYALDMPTYVGSSHIKPNNSPNHCTDDEVSHKNSSPVSSCSGDDDVIIVDSPGSPNVIKPPSNPIQSSFGCLKSSTSENKDQKKCVDSNNEDQGEECIDRNNEDFGDIQNDKRCRIIGRLECLMTRLSQAIRELEEKELDFNELDSSNSPYLKLDALKRQYLKVWRRHCELRNVARKSGRILRQRFIYNGSQYPKVNEKIEEIVNQKRLFPDWTDIYRIVTSVNKEEHLNLTVMSNSRGRIDDFFKRVYKYRCKINPTQMTLNTEYSIAMYEYDGIKQLLVISSDFSGFHLYSEVKGSTVKSLAREIFIDVGHSLKQRRQDDLRHDFGCHLTDDLCDDDDPTYSSRDLRRKLTENKRIGDNNLNKVFKHYIDIQHTIQTVQQIIQEPEDNNKVEHDVNRQSDMMNSNGKVSVPNPVCFATNTQQCENDKLPSSPATSDEVLTLSSDSDENEETKPHDITSGSVSSSMSGYDESTPTNDVSQESSVKNDRRDEKIKDNIDASNTSLSVPVTCSSTTLPTTTIDLLDDDISSTDCFTSTPREKRPRLDHSCHSTDPSITHNNRFPFSTPLLQETRQSSQVLTVATRYGPYGCDTFSQMASAHVVHRYPVTTTTTNNNTTLITNKILEESSRHFVNNSYKCSSIVHVNSCSSTFKPLATLCNNKSSSISHPTTTQYHLPNSDSLNNTNDVTTSCKNSPRVYDHETIEID</sequence>
<accession>A0A094ZTJ6</accession>
<dbReference type="EMBL" id="KL250972">
    <property type="protein sequence ID" value="KGB38120.1"/>
    <property type="molecule type" value="Genomic_DNA"/>
</dbReference>
<evidence type="ECO:0000256" key="2">
    <source>
        <dbReference type="SAM" id="MobiDB-lite"/>
    </source>
</evidence>
<feature type="domain" description="Daxx histone-binding" evidence="3">
    <location>
        <begin position="296"/>
        <end position="371"/>
    </location>
</feature>
<reference evidence="4" key="1">
    <citation type="journal article" date="2012" name="Nat. Genet.">
        <title>Whole-genome sequence of Schistosoma haematobium.</title>
        <authorList>
            <person name="Young N.D."/>
            <person name="Jex A.R."/>
            <person name="Li B."/>
            <person name="Liu S."/>
            <person name="Yang L."/>
            <person name="Xiong Z."/>
            <person name="Li Y."/>
            <person name="Cantacessi C."/>
            <person name="Hall R.S."/>
            <person name="Xu X."/>
            <person name="Chen F."/>
            <person name="Wu X."/>
            <person name="Zerlotini A."/>
            <person name="Oliveira G."/>
            <person name="Hofmann A."/>
            <person name="Zhang G."/>
            <person name="Fang X."/>
            <person name="Kang Y."/>
            <person name="Campbell B.E."/>
            <person name="Loukas A."/>
            <person name="Ranganathan S."/>
            <person name="Rollinson D."/>
            <person name="Rinaldi G."/>
            <person name="Brindley P.J."/>
            <person name="Yang H."/>
            <person name="Wang J."/>
            <person name="Wang J."/>
            <person name="Gasser R.B."/>
        </authorList>
    </citation>
    <scope>NUCLEOTIDE SEQUENCE [LARGE SCALE GENOMIC DNA]</scope>
</reference>
<gene>
    <name evidence="4" type="ORF">MS3_06489</name>
</gene>
<proteinExistence type="predicted"/>
<dbReference type="GO" id="GO:0016605">
    <property type="term" value="C:PML body"/>
    <property type="evidence" value="ECO:0007669"/>
    <property type="project" value="TreeGrafter"/>
</dbReference>
<dbReference type="PANTHER" id="PTHR12766:SF7">
    <property type="entry name" value="DEATH DOMAIN-ASSOCIATED PROTEIN 6"/>
    <property type="match status" value="1"/>
</dbReference>
<dbReference type="GO" id="GO:0050681">
    <property type="term" value="F:nuclear androgen receptor binding"/>
    <property type="evidence" value="ECO:0007669"/>
    <property type="project" value="TreeGrafter"/>
</dbReference>
<dbReference type="Gene3D" id="1.20.58.2170">
    <property type="match status" value="2"/>
</dbReference>
<dbReference type="PANTHER" id="PTHR12766">
    <property type="entry name" value="DEATH DOMAIN-ASSOCIATED PROTEIN 6 DAXX"/>
    <property type="match status" value="1"/>
</dbReference>
<feature type="compositionally biased region" description="Polar residues" evidence="2">
    <location>
        <begin position="64"/>
        <end position="77"/>
    </location>
</feature>
<dbReference type="STRING" id="6185.A0A094ZTJ6"/>
<name>A0A094ZTJ6_SCHHA</name>